<evidence type="ECO:0000313" key="1">
    <source>
        <dbReference type="EMBL" id="GGG78422.1"/>
    </source>
</evidence>
<gene>
    <name evidence="1" type="ORF">GCM10011398_24580</name>
</gene>
<organism evidence="1 2">
    <name type="scientific">Virgibacillus oceani</name>
    <dbReference type="NCBI Taxonomy" id="1479511"/>
    <lineage>
        <taxon>Bacteria</taxon>
        <taxon>Bacillati</taxon>
        <taxon>Bacillota</taxon>
        <taxon>Bacilli</taxon>
        <taxon>Bacillales</taxon>
        <taxon>Bacillaceae</taxon>
        <taxon>Virgibacillus</taxon>
    </lineage>
</organism>
<name>A0A917M5H6_9BACI</name>
<dbReference type="InterPro" id="IPR027417">
    <property type="entry name" value="P-loop_NTPase"/>
</dbReference>
<evidence type="ECO:0000313" key="2">
    <source>
        <dbReference type="Proteomes" id="UP000622860"/>
    </source>
</evidence>
<dbReference type="EMBL" id="BMFR01000010">
    <property type="protein sequence ID" value="GGG78422.1"/>
    <property type="molecule type" value="Genomic_DNA"/>
</dbReference>
<reference evidence="1" key="1">
    <citation type="journal article" date="2014" name="Int. J. Syst. Evol. Microbiol.">
        <title>Complete genome sequence of Corynebacterium casei LMG S-19264T (=DSM 44701T), isolated from a smear-ripened cheese.</title>
        <authorList>
            <consortium name="US DOE Joint Genome Institute (JGI-PGF)"/>
            <person name="Walter F."/>
            <person name="Albersmeier A."/>
            <person name="Kalinowski J."/>
            <person name="Ruckert C."/>
        </authorList>
    </citation>
    <scope>NUCLEOTIDE SEQUENCE</scope>
    <source>
        <strain evidence="1">CGMCC 1.12754</strain>
    </source>
</reference>
<accession>A0A917M5H6</accession>
<dbReference type="AlphaFoldDB" id="A0A917M5H6"/>
<sequence length="64" mass="7317">MQQLQLDKAKQIYTKWNELKQTRSLGFCSSIQQAEFLANYFNDQGANALALTSQIIVEKKVYGC</sequence>
<reference evidence="1" key="2">
    <citation type="submission" date="2020-09" db="EMBL/GenBank/DDBJ databases">
        <authorList>
            <person name="Sun Q."/>
            <person name="Zhou Y."/>
        </authorList>
    </citation>
    <scope>NUCLEOTIDE SEQUENCE</scope>
    <source>
        <strain evidence="1">CGMCC 1.12754</strain>
    </source>
</reference>
<proteinExistence type="predicted"/>
<protein>
    <submittedName>
        <fullName evidence="1">Uncharacterized protein</fullName>
    </submittedName>
</protein>
<comment type="caution">
    <text evidence="1">The sequence shown here is derived from an EMBL/GenBank/DDBJ whole genome shotgun (WGS) entry which is preliminary data.</text>
</comment>
<keyword evidence="2" id="KW-1185">Reference proteome</keyword>
<dbReference type="Gene3D" id="3.40.50.300">
    <property type="entry name" value="P-loop containing nucleotide triphosphate hydrolases"/>
    <property type="match status" value="1"/>
</dbReference>
<dbReference type="Proteomes" id="UP000622860">
    <property type="component" value="Unassembled WGS sequence"/>
</dbReference>